<dbReference type="SUPFAM" id="SSF53448">
    <property type="entry name" value="Nucleotide-diphospho-sugar transferases"/>
    <property type="match status" value="1"/>
</dbReference>
<organism evidence="2 3">
    <name type="scientific">Marininema mesophilum</name>
    <dbReference type="NCBI Taxonomy" id="1048340"/>
    <lineage>
        <taxon>Bacteria</taxon>
        <taxon>Bacillati</taxon>
        <taxon>Bacillota</taxon>
        <taxon>Bacilli</taxon>
        <taxon>Bacillales</taxon>
        <taxon>Thermoactinomycetaceae</taxon>
        <taxon>Marininema</taxon>
    </lineage>
</organism>
<dbReference type="Pfam" id="PF00535">
    <property type="entry name" value="Glycos_transf_2"/>
    <property type="match status" value="1"/>
</dbReference>
<keyword evidence="2" id="KW-0808">Transferase</keyword>
<dbReference type="AlphaFoldDB" id="A0A1H3CNV0"/>
<dbReference type="RefSeq" id="WP_091742997.1">
    <property type="nucleotide sequence ID" value="NZ_FNNQ01000025.1"/>
</dbReference>
<dbReference type="STRING" id="1048340.SAMN05444487_1253"/>
<protein>
    <submittedName>
        <fullName evidence="2">Glycosyltransferase, GT2 family</fullName>
    </submittedName>
</protein>
<dbReference type="Gene3D" id="3.90.550.10">
    <property type="entry name" value="Spore Coat Polysaccharide Biosynthesis Protein SpsA, Chain A"/>
    <property type="match status" value="1"/>
</dbReference>
<accession>A0A1H3CNV0</accession>
<evidence type="ECO:0000313" key="2">
    <source>
        <dbReference type="EMBL" id="SDX55833.1"/>
    </source>
</evidence>
<dbReference type="EMBL" id="FNNQ01000025">
    <property type="protein sequence ID" value="SDX55833.1"/>
    <property type="molecule type" value="Genomic_DNA"/>
</dbReference>
<dbReference type="InterPro" id="IPR029044">
    <property type="entry name" value="Nucleotide-diphossugar_trans"/>
</dbReference>
<dbReference type="InterPro" id="IPR050834">
    <property type="entry name" value="Glycosyltransf_2"/>
</dbReference>
<dbReference type="GO" id="GO:0016740">
    <property type="term" value="F:transferase activity"/>
    <property type="evidence" value="ECO:0007669"/>
    <property type="project" value="UniProtKB-KW"/>
</dbReference>
<evidence type="ECO:0000313" key="3">
    <source>
        <dbReference type="Proteomes" id="UP000198534"/>
    </source>
</evidence>
<keyword evidence="3" id="KW-1185">Reference proteome</keyword>
<dbReference type="PANTHER" id="PTHR43685:SF2">
    <property type="entry name" value="GLYCOSYLTRANSFERASE 2-LIKE DOMAIN-CONTAINING PROTEIN"/>
    <property type="match status" value="1"/>
</dbReference>
<reference evidence="2 3" key="1">
    <citation type="submission" date="2016-10" db="EMBL/GenBank/DDBJ databases">
        <authorList>
            <person name="de Groot N.N."/>
        </authorList>
    </citation>
    <scope>NUCLEOTIDE SEQUENCE [LARGE SCALE GENOMIC DNA]</scope>
    <source>
        <strain evidence="2 3">DSM 45610</strain>
    </source>
</reference>
<dbReference type="Proteomes" id="UP000198534">
    <property type="component" value="Unassembled WGS sequence"/>
</dbReference>
<proteinExistence type="predicted"/>
<sequence length="403" mass="47807">MRDVGIVMPIYNQIPSYLQRALKSVLEQIYPHFQLVIVIDGANNKTIRVAKRVANKDPRVHWIVNKKNQGITKALNSGFKWLMKDPHIRYLTWVSSDNFYYKKFISTLRRNLIQSPPQIGLVYSGFRHIKSNGKPAPEFNSSGLFKYQDRNKEQLLIDCFIGPSFMYKKTAASKIAGYRRNLEPVEDYDYWLRLTEHADIKYVAQYLMDYRVNSSHSISKRIKDSPSEYQRWLNRFHQCKFEARFRRRLKPETTIIFSTLQSNKALLTYKSLLDQWYEDYRMLVLDHTPNHITSKHCRKTENRRVRFLPCYGKNNKRTIRKLLPKIKTKFVFIYNSPGPVLHSKYLFNLTHFLNNRPSSINATSPNKDELSFVHENKNKLIVARRLVSNHLYRTSTLKRIHKI</sequence>
<dbReference type="InterPro" id="IPR001173">
    <property type="entry name" value="Glyco_trans_2-like"/>
</dbReference>
<dbReference type="PANTHER" id="PTHR43685">
    <property type="entry name" value="GLYCOSYLTRANSFERASE"/>
    <property type="match status" value="1"/>
</dbReference>
<name>A0A1H3CNV0_9BACL</name>
<evidence type="ECO:0000259" key="1">
    <source>
        <dbReference type="Pfam" id="PF00535"/>
    </source>
</evidence>
<gene>
    <name evidence="2" type="ORF">SAMN05444487_1253</name>
</gene>
<feature type="domain" description="Glycosyltransferase 2-like" evidence="1">
    <location>
        <begin position="6"/>
        <end position="174"/>
    </location>
</feature>
<dbReference type="OrthoDB" id="9785185at2"/>